<accession>A0A518HMV9</accession>
<reference evidence="2 3" key="1">
    <citation type="submission" date="2019-03" db="EMBL/GenBank/DDBJ databases">
        <title>Deep-cultivation of Planctomycetes and their phenomic and genomic characterization uncovers novel biology.</title>
        <authorList>
            <person name="Wiegand S."/>
            <person name="Jogler M."/>
            <person name="Boedeker C."/>
            <person name="Pinto D."/>
            <person name="Vollmers J."/>
            <person name="Rivas-Marin E."/>
            <person name="Kohn T."/>
            <person name="Peeters S.H."/>
            <person name="Heuer A."/>
            <person name="Rast P."/>
            <person name="Oberbeckmann S."/>
            <person name="Bunk B."/>
            <person name="Jeske O."/>
            <person name="Meyerdierks A."/>
            <person name="Storesund J.E."/>
            <person name="Kallscheuer N."/>
            <person name="Luecker S."/>
            <person name="Lage O.M."/>
            <person name="Pohl T."/>
            <person name="Merkel B.J."/>
            <person name="Hornburger P."/>
            <person name="Mueller R.-W."/>
            <person name="Bruemmer F."/>
            <person name="Labrenz M."/>
            <person name="Spormann A.M."/>
            <person name="Op den Camp H."/>
            <person name="Overmann J."/>
            <person name="Amann R."/>
            <person name="Jetten M.S.M."/>
            <person name="Mascher T."/>
            <person name="Medema M.H."/>
            <person name="Devos D.P."/>
            <person name="Kaster A.-K."/>
            <person name="Ovreas L."/>
            <person name="Rohde M."/>
            <person name="Galperin M.Y."/>
            <person name="Jogler C."/>
        </authorList>
    </citation>
    <scope>NUCLEOTIDE SEQUENCE [LARGE SCALE GENOMIC DNA]</scope>
    <source>
        <strain evidence="2 3">Enr13</strain>
    </source>
</reference>
<feature type="compositionally biased region" description="Basic and acidic residues" evidence="1">
    <location>
        <begin position="12"/>
        <end position="29"/>
    </location>
</feature>
<dbReference type="EMBL" id="CP037423">
    <property type="protein sequence ID" value="QDV42160.1"/>
    <property type="molecule type" value="Genomic_DNA"/>
</dbReference>
<name>A0A518HMV9_9BACT</name>
<gene>
    <name evidence="2" type="ORF">Enr13x_20030</name>
</gene>
<evidence type="ECO:0000313" key="2">
    <source>
        <dbReference type="EMBL" id="QDV42160.1"/>
    </source>
</evidence>
<keyword evidence="3" id="KW-1185">Reference proteome</keyword>
<proteinExistence type="predicted"/>
<evidence type="ECO:0000313" key="3">
    <source>
        <dbReference type="Proteomes" id="UP000319004"/>
    </source>
</evidence>
<evidence type="ECO:0000256" key="1">
    <source>
        <dbReference type="SAM" id="MobiDB-lite"/>
    </source>
</evidence>
<sequence length="40" mass="4591">MGEGFSHLVRLVPDREQESAKELETKPDRAPATQFEFSWA</sequence>
<feature type="region of interest" description="Disordered" evidence="1">
    <location>
        <begin position="1"/>
        <end position="40"/>
    </location>
</feature>
<dbReference type="AlphaFoldDB" id="A0A518HMV9"/>
<organism evidence="2 3">
    <name type="scientific">Stieleria neptunia</name>
    <dbReference type="NCBI Taxonomy" id="2527979"/>
    <lineage>
        <taxon>Bacteria</taxon>
        <taxon>Pseudomonadati</taxon>
        <taxon>Planctomycetota</taxon>
        <taxon>Planctomycetia</taxon>
        <taxon>Pirellulales</taxon>
        <taxon>Pirellulaceae</taxon>
        <taxon>Stieleria</taxon>
    </lineage>
</organism>
<dbReference type="KEGG" id="snep:Enr13x_20030"/>
<dbReference type="Proteomes" id="UP000319004">
    <property type="component" value="Chromosome"/>
</dbReference>
<protein>
    <submittedName>
        <fullName evidence="2">Uncharacterized protein</fullName>
    </submittedName>
</protein>